<feature type="compositionally biased region" description="Polar residues" evidence="5">
    <location>
        <begin position="211"/>
        <end position="221"/>
    </location>
</feature>
<evidence type="ECO:0000313" key="7">
    <source>
        <dbReference type="EMBL" id="CAE2259081.1"/>
    </source>
</evidence>
<evidence type="ECO:0008006" key="8">
    <source>
        <dbReference type="Google" id="ProtNLM"/>
    </source>
</evidence>
<feature type="transmembrane region" description="Helical" evidence="6">
    <location>
        <begin position="141"/>
        <end position="161"/>
    </location>
</feature>
<feature type="transmembrane region" description="Helical" evidence="6">
    <location>
        <begin position="103"/>
        <end position="121"/>
    </location>
</feature>
<evidence type="ECO:0000256" key="4">
    <source>
        <dbReference type="ARBA" id="ARBA00023136"/>
    </source>
</evidence>
<dbReference type="PANTHER" id="PTHR12570">
    <property type="match status" value="1"/>
</dbReference>
<feature type="transmembrane region" description="Helical" evidence="6">
    <location>
        <begin position="250"/>
        <end position="278"/>
    </location>
</feature>
<keyword evidence="3 6" id="KW-1133">Transmembrane helix</keyword>
<feature type="transmembrane region" description="Helical" evidence="6">
    <location>
        <begin position="72"/>
        <end position="91"/>
    </location>
</feature>
<dbReference type="AlphaFoldDB" id="A0A7S4JCA8"/>
<evidence type="ECO:0000256" key="1">
    <source>
        <dbReference type="ARBA" id="ARBA00004141"/>
    </source>
</evidence>
<evidence type="ECO:0000256" key="3">
    <source>
        <dbReference type="ARBA" id="ARBA00022989"/>
    </source>
</evidence>
<gene>
    <name evidence="7" type="ORF">OAUR00152_LOCUS25779</name>
</gene>
<feature type="transmembrane region" description="Helical" evidence="6">
    <location>
        <begin position="290"/>
        <end position="308"/>
    </location>
</feature>
<feature type="transmembrane region" description="Helical" evidence="6">
    <location>
        <begin position="44"/>
        <end position="66"/>
    </location>
</feature>
<dbReference type="EMBL" id="HBKQ01037343">
    <property type="protein sequence ID" value="CAE2259081.1"/>
    <property type="molecule type" value="Transcribed_RNA"/>
</dbReference>
<sequence>MSLLPLFGVLLCAFGTVVNTAGMLCMKRASLRESDLPVYKRKFFWTGLVLLLVNSGGISLVVYAITPLGLTAPVNALTVVWGNLFSWRGWITGQREELNRRMVWANAVIVAGIVLTTTFGPKSGELPTLQAVAEHVRTSGAIVFLVCAFLTIAKSMVKLFVLKPANLKDDRTAVTAVQRAPSSVELLQRGVPRSDEEERRSGADEAPAYDTNDQAPSSASNEDPVASEDPPSPPPAADSKADRRCSSHEFTIFLFPLSSALCASLAVVAFKCVSIYLAQLVSEGQGPNKWLALVLTLAIALSILNVVILNAGMEQSQASYFVSTYMTLTVIFTIVGGGLFYGEFAQVKAEGPGVVAGFIIGVAVSVAGISWLSYLQPPEKRKEAEEQADDMIDSEVLHSEFLADLSSSESDFWSNDIP</sequence>
<reference evidence="7" key="1">
    <citation type="submission" date="2021-01" db="EMBL/GenBank/DDBJ databases">
        <authorList>
            <person name="Corre E."/>
            <person name="Pelletier E."/>
            <person name="Niang G."/>
            <person name="Scheremetjew M."/>
            <person name="Finn R."/>
            <person name="Kale V."/>
            <person name="Holt S."/>
            <person name="Cochrane G."/>
            <person name="Meng A."/>
            <person name="Brown T."/>
            <person name="Cohen L."/>
        </authorList>
    </citation>
    <scope>NUCLEOTIDE SEQUENCE</scope>
    <source>
        <strain evidence="7">Isolate 1302-5</strain>
    </source>
</reference>
<name>A0A7S4JCA8_9STRA</name>
<dbReference type="SUPFAM" id="SSF103473">
    <property type="entry name" value="MFS general substrate transporter"/>
    <property type="match status" value="1"/>
</dbReference>
<feature type="transmembrane region" description="Helical" evidence="6">
    <location>
        <begin position="353"/>
        <end position="374"/>
    </location>
</feature>
<evidence type="ECO:0000256" key="2">
    <source>
        <dbReference type="ARBA" id="ARBA00022692"/>
    </source>
</evidence>
<dbReference type="InterPro" id="IPR008521">
    <property type="entry name" value="Mg_trans_NIPA"/>
</dbReference>
<feature type="transmembrane region" description="Helical" evidence="6">
    <location>
        <begin position="320"/>
        <end position="341"/>
    </location>
</feature>
<accession>A0A7S4JCA8</accession>
<organism evidence="7">
    <name type="scientific">Odontella aurita</name>
    <dbReference type="NCBI Taxonomy" id="265563"/>
    <lineage>
        <taxon>Eukaryota</taxon>
        <taxon>Sar</taxon>
        <taxon>Stramenopiles</taxon>
        <taxon>Ochrophyta</taxon>
        <taxon>Bacillariophyta</taxon>
        <taxon>Mediophyceae</taxon>
        <taxon>Biddulphiophycidae</taxon>
        <taxon>Eupodiscales</taxon>
        <taxon>Odontellaceae</taxon>
        <taxon>Odontella</taxon>
    </lineage>
</organism>
<feature type="transmembrane region" description="Helical" evidence="6">
    <location>
        <begin position="6"/>
        <end position="24"/>
    </location>
</feature>
<comment type="subcellular location">
    <subcellularLocation>
        <location evidence="1">Membrane</location>
        <topology evidence="1">Multi-pass membrane protein</topology>
    </subcellularLocation>
</comment>
<protein>
    <recommendedName>
        <fullName evidence="8">Magnesium transporter</fullName>
    </recommendedName>
</protein>
<dbReference type="GO" id="GO:0016020">
    <property type="term" value="C:membrane"/>
    <property type="evidence" value="ECO:0007669"/>
    <property type="project" value="UniProtKB-SubCell"/>
</dbReference>
<dbReference type="GO" id="GO:0015095">
    <property type="term" value="F:magnesium ion transmembrane transporter activity"/>
    <property type="evidence" value="ECO:0007669"/>
    <property type="project" value="InterPro"/>
</dbReference>
<proteinExistence type="predicted"/>
<feature type="compositionally biased region" description="Basic and acidic residues" evidence="5">
    <location>
        <begin position="192"/>
        <end position="203"/>
    </location>
</feature>
<keyword evidence="4 6" id="KW-0472">Membrane</keyword>
<dbReference type="InterPro" id="IPR036259">
    <property type="entry name" value="MFS_trans_sf"/>
</dbReference>
<keyword evidence="2 6" id="KW-0812">Transmembrane</keyword>
<evidence type="ECO:0000256" key="6">
    <source>
        <dbReference type="SAM" id="Phobius"/>
    </source>
</evidence>
<evidence type="ECO:0000256" key="5">
    <source>
        <dbReference type="SAM" id="MobiDB-lite"/>
    </source>
</evidence>
<feature type="region of interest" description="Disordered" evidence="5">
    <location>
        <begin position="185"/>
        <end position="241"/>
    </location>
</feature>